<comment type="caution">
    <text evidence="3">The sequence shown here is derived from an EMBL/GenBank/DDBJ whole genome shotgun (WGS) entry which is preliminary data.</text>
</comment>
<gene>
    <name evidence="3" type="ORF">LCGC14_1728440</name>
</gene>
<feature type="region of interest" description="Disordered" evidence="1">
    <location>
        <begin position="24"/>
        <end position="47"/>
    </location>
</feature>
<sequence length="47" mass="5278">MLEDALISLVSLLVGLSGMRWYLGRPPKRDPNDRNPGSARYQEYKGG</sequence>
<evidence type="ECO:0000313" key="3">
    <source>
        <dbReference type="EMBL" id="KKM07982.1"/>
    </source>
</evidence>
<dbReference type="AlphaFoldDB" id="A0A0F9HY27"/>
<feature type="transmembrane region" description="Helical" evidence="2">
    <location>
        <begin position="6"/>
        <end position="23"/>
    </location>
</feature>
<accession>A0A0F9HY27</accession>
<keyword evidence="2" id="KW-1133">Transmembrane helix</keyword>
<evidence type="ECO:0000256" key="1">
    <source>
        <dbReference type="SAM" id="MobiDB-lite"/>
    </source>
</evidence>
<evidence type="ECO:0000256" key="2">
    <source>
        <dbReference type="SAM" id="Phobius"/>
    </source>
</evidence>
<reference evidence="3" key="1">
    <citation type="journal article" date="2015" name="Nature">
        <title>Complex archaea that bridge the gap between prokaryotes and eukaryotes.</title>
        <authorList>
            <person name="Spang A."/>
            <person name="Saw J.H."/>
            <person name="Jorgensen S.L."/>
            <person name="Zaremba-Niedzwiedzka K."/>
            <person name="Martijn J."/>
            <person name="Lind A.E."/>
            <person name="van Eijk R."/>
            <person name="Schleper C."/>
            <person name="Guy L."/>
            <person name="Ettema T.J."/>
        </authorList>
    </citation>
    <scope>NUCLEOTIDE SEQUENCE</scope>
</reference>
<organism evidence="3">
    <name type="scientific">marine sediment metagenome</name>
    <dbReference type="NCBI Taxonomy" id="412755"/>
    <lineage>
        <taxon>unclassified sequences</taxon>
        <taxon>metagenomes</taxon>
        <taxon>ecological metagenomes</taxon>
    </lineage>
</organism>
<keyword evidence="2" id="KW-0812">Transmembrane</keyword>
<protein>
    <submittedName>
        <fullName evidence="3">Uncharacterized protein</fullName>
    </submittedName>
</protein>
<name>A0A0F9HY27_9ZZZZ</name>
<dbReference type="EMBL" id="LAZR01015654">
    <property type="protein sequence ID" value="KKM07982.1"/>
    <property type="molecule type" value="Genomic_DNA"/>
</dbReference>
<proteinExistence type="predicted"/>
<keyword evidence="2" id="KW-0472">Membrane</keyword>